<gene>
    <name evidence="9" type="ORF">H0264_30715</name>
</gene>
<dbReference type="PANTHER" id="PTHR30572">
    <property type="entry name" value="MEMBRANE COMPONENT OF TRANSPORTER-RELATED"/>
    <property type="match status" value="1"/>
</dbReference>
<evidence type="ECO:0000256" key="4">
    <source>
        <dbReference type="ARBA" id="ARBA00022989"/>
    </source>
</evidence>
<dbReference type="AlphaFoldDB" id="A0A7D6ZH14"/>
<reference evidence="9 10" key="1">
    <citation type="submission" date="2020-07" db="EMBL/GenBank/DDBJ databases">
        <authorList>
            <person name="Zhuang K."/>
            <person name="Ran Y."/>
        </authorList>
    </citation>
    <scope>NUCLEOTIDE SEQUENCE [LARGE SCALE GENOMIC DNA]</scope>
    <source>
        <strain evidence="9 10">WCH-YHL-001</strain>
    </source>
</reference>
<dbReference type="Proteomes" id="UP000515512">
    <property type="component" value="Chromosome"/>
</dbReference>
<evidence type="ECO:0000256" key="2">
    <source>
        <dbReference type="ARBA" id="ARBA00022475"/>
    </source>
</evidence>
<feature type="transmembrane region" description="Helical" evidence="7">
    <location>
        <begin position="704"/>
        <end position="726"/>
    </location>
</feature>
<proteinExistence type="inferred from homology"/>
<dbReference type="RefSeq" id="WP_181580784.1">
    <property type="nucleotide sequence ID" value="NZ_CP059399.1"/>
</dbReference>
<sequence>MIGTAWDRLRLLNIRELRTHPGRAAAALAVVAVSALLLVAVFSISGSITGSAERLVTGVAGDADLEISGITEGGFDGAIQKEVAAVPGVAVAAPLLRMPVVSDSERTLLIGADVNLTQLRSAMQRLVADKIGAMASVPGGVVVGDALGVAEGESFELAGQQLTATAVLGGADAERLNGAHFVIAPLALTQKMTGRTGQIDSILVVAEPGRDVREVRDRIASVVGDRALVADPQARIEQAAAAVAIMRTTTLLAAAVSLVVAGFLIYNAMAMAITQRRPTISTLRALGGRGPLIVLDLLLEAALLGFVGAVAGAVAGAFVGRWAIDRLPPILLQSLEARAEFILPSYAIPLAIAAGVFATVAAALVAARAVYKVAPIEALAPVGTSSADVPPMWVRVLMGVFGVLAIVGAAIIASSDVGLLATASVSLYVVGVIGLCFGFGYSMIRASAAVAHIFGPPGALASATIIRSPRRIWTTLMSVLIAVMMVSGISSSDNDIVETTTDSYASLTGADVWVSSNGPGVIPTSPLLPQDVERTVAAVPGVEKVVATQMAFATIEDKKVMIQGVAPGTVHPMLAGVSDQVRDAVLAGAGVLLSQDSAKSLGVGAGDTIEMPTPHGRKRVRVIEVVPYLSGFTGALAMKLDDLRDWFDRPGSTLLQVQVSEGAKAGAVQAIQAAMPADVHVFTGATALAGVRGSVVQGTFLINVITWIVGLVATIALLNTLLLSVLERRREIGVLRAMGSSRRFTLRMVLAEAGGVGLVGGGLGLVFGAIYQRLAAITNSKLLNIEIPYHASPVVLGFAAGALVVCLLGSIPPALRAARANIVSAVSMD</sequence>
<dbReference type="PANTHER" id="PTHR30572:SF4">
    <property type="entry name" value="ABC TRANSPORTER PERMEASE YTRF"/>
    <property type="match status" value="1"/>
</dbReference>
<dbReference type="Pfam" id="PF02687">
    <property type="entry name" value="FtsX"/>
    <property type="match status" value="2"/>
</dbReference>
<keyword evidence="2" id="KW-1003">Cell membrane</keyword>
<dbReference type="InterPro" id="IPR003838">
    <property type="entry name" value="ABC3_permease_C"/>
</dbReference>
<dbReference type="EMBL" id="CP059399">
    <property type="protein sequence ID" value="QLY29580.1"/>
    <property type="molecule type" value="Genomic_DNA"/>
</dbReference>
<evidence type="ECO:0000313" key="9">
    <source>
        <dbReference type="EMBL" id="QLY29580.1"/>
    </source>
</evidence>
<feature type="transmembrane region" description="Helical" evidence="7">
    <location>
        <begin position="425"/>
        <end position="444"/>
    </location>
</feature>
<evidence type="ECO:0000313" key="10">
    <source>
        <dbReference type="Proteomes" id="UP000515512"/>
    </source>
</evidence>
<keyword evidence="10" id="KW-1185">Reference proteome</keyword>
<feature type="transmembrane region" description="Helical" evidence="7">
    <location>
        <begin position="791"/>
        <end position="811"/>
    </location>
</feature>
<accession>A0A7D6ZH14</accession>
<protein>
    <submittedName>
        <fullName evidence="9">FtsX-like permease family protein</fullName>
    </submittedName>
</protein>
<feature type="domain" description="ABC3 transporter permease C-terminal" evidence="8">
    <location>
        <begin position="252"/>
        <end position="373"/>
    </location>
</feature>
<dbReference type="GO" id="GO:0022857">
    <property type="term" value="F:transmembrane transporter activity"/>
    <property type="evidence" value="ECO:0007669"/>
    <property type="project" value="TreeGrafter"/>
</dbReference>
<keyword evidence="3 7" id="KW-0812">Transmembrane</keyword>
<dbReference type="GO" id="GO:0005886">
    <property type="term" value="C:plasma membrane"/>
    <property type="evidence" value="ECO:0007669"/>
    <property type="project" value="UniProtKB-SubCell"/>
</dbReference>
<evidence type="ECO:0000256" key="5">
    <source>
        <dbReference type="ARBA" id="ARBA00023136"/>
    </source>
</evidence>
<feature type="domain" description="ABC3 transporter permease C-terminal" evidence="8">
    <location>
        <begin position="704"/>
        <end position="822"/>
    </location>
</feature>
<dbReference type="InterPro" id="IPR050250">
    <property type="entry name" value="Macrolide_Exporter_MacB"/>
</dbReference>
<feature type="transmembrane region" description="Helical" evidence="7">
    <location>
        <begin position="746"/>
        <end position="771"/>
    </location>
</feature>
<evidence type="ECO:0000256" key="6">
    <source>
        <dbReference type="ARBA" id="ARBA00038076"/>
    </source>
</evidence>
<dbReference type="KEGG" id="nhu:H0264_30715"/>
<evidence type="ECO:0000256" key="7">
    <source>
        <dbReference type="SAM" id="Phobius"/>
    </source>
</evidence>
<keyword evidence="5 7" id="KW-0472">Membrane</keyword>
<evidence type="ECO:0000256" key="3">
    <source>
        <dbReference type="ARBA" id="ARBA00022692"/>
    </source>
</evidence>
<feature type="transmembrane region" description="Helical" evidence="7">
    <location>
        <begin position="344"/>
        <end position="371"/>
    </location>
</feature>
<comment type="subcellular location">
    <subcellularLocation>
        <location evidence="1">Cell membrane</location>
        <topology evidence="1">Multi-pass membrane protein</topology>
    </subcellularLocation>
</comment>
<evidence type="ECO:0000256" key="1">
    <source>
        <dbReference type="ARBA" id="ARBA00004651"/>
    </source>
</evidence>
<keyword evidence="4 7" id="KW-1133">Transmembrane helix</keyword>
<feature type="transmembrane region" description="Helical" evidence="7">
    <location>
        <begin position="392"/>
        <end position="413"/>
    </location>
</feature>
<organism evidence="9 10">
    <name type="scientific">Nocardia huaxiensis</name>
    <dbReference type="NCBI Taxonomy" id="2755382"/>
    <lineage>
        <taxon>Bacteria</taxon>
        <taxon>Bacillati</taxon>
        <taxon>Actinomycetota</taxon>
        <taxon>Actinomycetes</taxon>
        <taxon>Mycobacteriales</taxon>
        <taxon>Nocardiaceae</taxon>
        <taxon>Nocardia</taxon>
    </lineage>
</organism>
<evidence type="ECO:0000259" key="8">
    <source>
        <dbReference type="Pfam" id="PF02687"/>
    </source>
</evidence>
<feature type="transmembrane region" description="Helical" evidence="7">
    <location>
        <begin position="24"/>
        <end position="44"/>
    </location>
</feature>
<comment type="similarity">
    <text evidence="6">Belongs to the ABC-4 integral membrane protein family.</text>
</comment>
<name>A0A7D6ZH14_9NOCA</name>
<feature type="transmembrane region" description="Helical" evidence="7">
    <location>
        <begin position="294"/>
        <end position="324"/>
    </location>
</feature>
<feature type="transmembrane region" description="Helical" evidence="7">
    <location>
        <begin position="251"/>
        <end position="273"/>
    </location>
</feature>